<feature type="non-terminal residue" evidence="1">
    <location>
        <position position="183"/>
    </location>
</feature>
<protein>
    <recommendedName>
        <fullName evidence="3">TIR domain-containing protein</fullName>
    </recommendedName>
</protein>
<evidence type="ECO:0000313" key="1">
    <source>
        <dbReference type="EMBL" id="MCH4813662.1"/>
    </source>
</evidence>
<gene>
    <name evidence="1" type="ORF">MLE19_20230</name>
</gene>
<sequence>MRDYPLKVYLSTSWHEADAALSSHVVKVLANANLTVVGDHHDYQRDDPFDRPWTKRVHSLVSDCSGVVAILPSRESVQTTSPYMFPELLAAADHGLPLLLFTHQGIQLETRETILRFGENDGSQPLGPSQLEADPGLPLEQVRALDLHGIRHLAGPYKLPGTENLDLLIGDFSRNHLKRVEAA</sequence>
<proteinExistence type="predicted"/>
<dbReference type="Proteomes" id="UP001320609">
    <property type="component" value="Unassembled WGS sequence"/>
</dbReference>
<evidence type="ECO:0008006" key="3">
    <source>
        <dbReference type="Google" id="ProtNLM"/>
    </source>
</evidence>
<dbReference type="EMBL" id="JAKVTW010000021">
    <property type="protein sequence ID" value="MCH4813662.1"/>
    <property type="molecule type" value="Genomic_DNA"/>
</dbReference>
<organism evidence="1 2">
    <name type="scientific">Vreelandella neptunia</name>
    <dbReference type="NCBI Taxonomy" id="115551"/>
    <lineage>
        <taxon>Bacteria</taxon>
        <taxon>Pseudomonadati</taxon>
        <taxon>Pseudomonadota</taxon>
        <taxon>Gammaproteobacteria</taxon>
        <taxon>Oceanospirillales</taxon>
        <taxon>Halomonadaceae</taxon>
        <taxon>Vreelandella</taxon>
    </lineage>
</organism>
<comment type="caution">
    <text evidence="1">The sequence shown here is derived from an EMBL/GenBank/DDBJ whole genome shotgun (WGS) entry which is preliminary data.</text>
</comment>
<dbReference type="RefSeq" id="WP_240719996.1">
    <property type="nucleotide sequence ID" value="NZ_JAKVTW010000021.1"/>
</dbReference>
<evidence type="ECO:0000313" key="2">
    <source>
        <dbReference type="Proteomes" id="UP001320609"/>
    </source>
</evidence>
<name>A0ABS9SC15_9GAMM</name>
<accession>A0ABS9SC15</accession>
<keyword evidence="2" id="KW-1185">Reference proteome</keyword>
<reference evidence="1 2" key="1">
    <citation type="submission" date="2022-03" db="EMBL/GenBank/DDBJ databases">
        <title>Genomic signatures underlying metal tolerance in selected Arctic bacterial isolates.</title>
        <authorList>
            <person name="Thomas F.A."/>
            <person name="Venkatachalam S."/>
            <person name="Krishnan K.P."/>
        </authorList>
    </citation>
    <scope>NUCLEOTIDE SEQUENCE [LARGE SCALE GENOMIC DNA]</scope>
    <source>
        <strain evidence="1 2">HM116</strain>
    </source>
</reference>